<evidence type="ECO:0000313" key="2">
    <source>
        <dbReference type="Proteomes" id="UP000743760"/>
    </source>
</evidence>
<reference evidence="1" key="1">
    <citation type="journal article" date="2021" name="PeerJ">
        <title>Extensive microbial diversity within the chicken gut microbiome revealed by metagenomics and culture.</title>
        <authorList>
            <person name="Gilroy R."/>
            <person name="Ravi A."/>
            <person name="Getino M."/>
            <person name="Pursley I."/>
            <person name="Horton D.L."/>
            <person name="Alikhan N.F."/>
            <person name="Baker D."/>
            <person name="Gharbi K."/>
            <person name="Hall N."/>
            <person name="Watson M."/>
            <person name="Adriaenssens E.M."/>
            <person name="Foster-Nyarko E."/>
            <person name="Jarju S."/>
            <person name="Secka A."/>
            <person name="Antonio M."/>
            <person name="Oren A."/>
            <person name="Chaudhuri R.R."/>
            <person name="La Ragione R."/>
            <person name="Hildebrand F."/>
            <person name="Pallen M.J."/>
        </authorList>
    </citation>
    <scope>NUCLEOTIDE SEQUENCE</scope>
    <source>
        <strain evidence="1">CHK139-4039</strain>
    </source>
</reference>
<comment type="caution">
    <text evidence="1">The sequence shown here is derived from an EMBL/GenBank/DDBJ whole genome shotgun (WGS) entry which is preliminary data.</text>
</comment>
<reference evidence="1" key="2">
    <citation type="submission" date="2021-09" db="EMBL/GenBank/DDBJ databases">
        <authorList>
            <person name="Gilroy R."/>
        </authorList>
    </citation>
    <scope>NUCLEOTIDE SEQUENCE</scope>
    <source>
        <strain evidence="1">CHK139-4039</strain>
    </source>
</reference>
<organism evidence="1 2">
    <name type="scientific">Brevibacterium epidermidis</name>
    <dbReference type="NCBI Taxonomy" id="1698"/>
    <lineage>
        <taxon>Bacteria</taxon>
        <taxon>Bacillati</taxon>
        <taxon>Actinomycetota</taxon>
        <taxon>Actinomycetes</taxon>
        <taxon>Micrococcales</taxon>
        <taxon>Brevibacteriaceae</taxon>
        <taxon>Brevibacterium</taxon>
    </lineage>
</organism>
<feature type="non-terminal residue" evidence="1">
    <location>
        <position position="1"/>
    </location>
</feature>
<gene>
    <name evidence="1" type="ORF">K8V74_13605</name>
</gene>
<sequence length="62" mass="7275">RSFGLNYEISLLTTGGDLVDDIIDVVADYQDVSHELTLEEWEKRPWPRRYMESVMRLTSSLQ</sequence>
<proteinExistence type="predicted"/>
<protein>
    <submittedName>
        <fullName evidence="1">Cardiolipin synthase A</fullName>
    </submittedName>
</protein>
<evidence type="ECO:0000313" key="1">
    <source>
        <dbReference type="EMBL" id="HJE78965.1"/>
    </source>
</evidence>
<dbReference type="AlphaFoldDB" id="A0A9D2UPX7"/>
<accession>A0A9D2UPX7</accession>
<dbReference type="EMBL" id="DYXR01000421">
    <property type="protein sequence ID" value="HJE78965.1"/>
    <property type="molecule type" value="Genomic_DNA"/>
</dbReference>
<dbReference type="Proteomes" id="UP000743760">
    <property type="component" value="Unassembled WGS sequence"/>
</dbReference>
<dbReference type="SUPFAM" id="SSF56024">
    <property type="entry name" value="Phospholipase D/nuclease"/>
    <property type="match status" value="1"/>
</dbReference>
<name>A0A9D2UPX7_BREEP</name>